<keyword evidence="5 6" id="KW-0472">Membrane</keyword>
<dbReference type="EMBL" id="MQSV01000001">
    <property type="protein sequence ID" value="OKL49528.1"/>
    <property type="molecule type" value="Genomic_DNA"/>
</dbReference>
<evidence type="ECO:0000256" key="6">
    <source>
        <dbReference type="SAM" id="Phobius"/>
    </source>
</evidence>
<feature type="transmembrane region" description="Helical" evidence="6">
    <location>
        <begin position="78"/>
        <end position="102"/>
    </location>
</feature>
<dbReference type="PANTHER" id="PTHR38459:SF1">
    <property type="entry name" value="PROPHAGE BACTOPRENOL-LINKED GLUCOSE TRANSLOCASE HOMOLOG"/>
    <property type="match status" value="1"/>
</dbReference>
<dbReference type="OrthoDB" id="2666802at2"/>
<feature type="transmembrane region" description="Helical" evidence="6">
    <location>
        <begin position="41"/>
        <end position="66"/>
    </location>
</feature>
<reference evidence="8 9" key="1">
    <citation type="submission" date="2016-11" db="EMBL/GenBank/DDBJ databases">
        <title>Actinomyces gypaetusis sp. nov. isolated from the vulture Gypaetus barbatus in Qinghai Tibet Plateau China.</title>
        <authorList>
            <person name="Meng X."/>
        </authorList>
    </citation>
    <scope>NUCLEOTIDE SEQUENCE [LARGE SCALE GENOMIC DNA]</scope>
    <source>
        <strain evidence="8 9">VUL4_2</strain>
    </source>
</reference>
<feature type="transmembrane region" description="Helical" evidence="6">
    <location>
        <begin position="108"/>
        <end position="129"/>
    </location>
</feature>
<dbReference type="GO" id="GO:0005886">
    <property type="term" value="C:plasma membrane"/>
    <property type="evidence" value="ECO:0007669"/>
    <property type="project" value="TreeGrafter"/>
</dbReference>
<sequence length="139" mass="15875">MVSVIKKLWNAPWVWEIVRFGLVGVANTLCYFLFYRLFLLGMYYLAAHTLAFAVSVVFSFFMNCYFTFRVKPTWKRFLMFPSTTLVNFVVSTVGSIILVQAIHVSEKWATLLAALVAIPFTFLLTRLVLQGKTEGTINA</sequence>
<feature type="transmembrane region" description="Helical" evidence="6">
    <location>
        <begin position="12"/>
        <end position="35"/>
    </location>
</feature>
<dbReference type="Proteomes" id="UP000186785">
    <property type="component" value="Unassembled WGS sequence"/>
</dbReference>
<feature type="domain" description="GtrA/DPMS transmembrane" evidence="7">
    <location>
        <begin position="19"/>
        <end position="128"/>
    </location>
</feature>
<evidence type="ECO:0000313" key="8">
    <source>
        <dbReference type="EMBL" id="OKL49528.1"/>
    </source>
</evidence>
<evidence type="ECO:0000256" key="2">
    <source>
        <dbReference type="ARBA" id="ARBA00009399"/>
    </source>
</evidence>
<evidence type="ECO:0000256" key="3">
    <source>
        <dbReference type="ARBA" id="ARBA00022692"/>
    </source>
</evidence>
<comment type="similarity">
    <text evidence="2">Belongs to the GtrA family.</text>
</comment>
<name>A0A1Q5PPJ9_9ACTO</name>
<keyword evidence="3 6" id="KW-0812">Transmembrane</keyword>
<evidence type="ECO:0000259" key="7">
    <source>
        <dbReference type="Pfam" id="PF04138"/>
    </source>
</evidence>
<evidence type="ECO:0000256" key="5">
    <source>
        <dbReference type="ARBA" id="ARBA00023136"/>
    </source>
</evidence>
<accession>A0A1Q5PPJ9</accession>
<dbReference type="GO" id="GO:0000271">
    <property type="term" value="P:polysaccharide biosynthetic process"/>
    <property type="evidence" value="ECO:0007669"/>
    <property type="project" value="InterPro"/>
</dbReference>
<keyword evidence="9" id="KW-1185">Reference proteome</keyword>
<protein>
    <recommendedName>
        <fullName evidence="7">GtrA/DPMS transmembrane domain-containing protein</fullName>
    </recommendedName>
</protein>
<evidence type="ECO:0000256" key="4">
    <source>
        <dbReference type="ARBA" id="ARBA00022989"/>
    </source>
</evidence>
<evidence type="ECO:0000256" key="1">
    <source>
        <dbReference type="ARBA" id="ARBA00004141"/>
    </source>
</evidence>
<dbReference type="Pfam" id="PF04138">
    <property type="entry name" value="GtrA_DPMS_TM"/>
    <property type="match status" value="1"/>
</dbReference>
<comment type="subcellular location">
    <subcellularLocation>
        <location evidence="1">Membrane</location>
        <topology evidence="1">Multi-pass membrane protein</topology>
    </subcellularLocation>
</comment>
<dbReference type="RefSeq" id="WP_073708419.1">
    <property type="nucleotide sequence ID" value="NZ_MQSV01000001.1"/>
</dbReference>
<organism evidence="8 9">
    <name type="scientific">Boudabousia liubingyangii</name>
    <dbReference type="NCBI Taxonomy" id="1921764"/>
    <lineage>
        <taxon>Bacteria</taxon>
        <taxon>Bacillati</taxon>
        <taxon>Actinomycetota</taxon>
        <taxon>Actinomycetes</taxon>
        <taxon>Actinomycetales</taxon>
        <taxon>Actinomycetaceae</taxon>
        <taxon>Boudabousia</taxon>
    </lineage>
</organism>
<dbReference type="PANTHER" id="PTHR38459">
    <property type="entry name" value="PROPHAGE BACTOPRENOL-LINKED GLUCOSE TRANSLOCASE HOMOLOG"/>
    <property type="match status" value="1"/>
</dbReference>
<gene>
    <name evidence="8" type="ORF">BSR29_00800</name>
</gene>
<dbReference type="InterPro" id="IPR007267">
    <property type="entry name" value="GtrA_DPMS_TM"/>
</dbReference>
<comment type="caution">
    <text evidence="8">The sequence shown here is derived from an EMBL/GenBank/DDBJ whole genome shotgun (WGS) entry which is preliminary data.</text>
</comment>
<dbReference type="AlphaFoldDB" id="A0A1Q5PPJ9"/>
<keyword evidence="4 6" id="KW-1133">Transmembrane helix</keyword>
<proteinExistence type="inferred from homology"/>
<evidence type="ECO:0000313" key="9">
    <source>
        <dbReference type="Proteomes" id="UP000186785"/>
    </source>
</evidence>
<dbReference type="InterPro" id="IPR051401">
    <property type="entry name" value="GtrA_CellWall_Glycosyl"/>
</dbReference>